<feature type="chain" id="PRO_5037579931" description="Polysaccharide lyase 14 domain-containing protein" evidence="1">
    <location>
        <begin position="26"/>
        <end position="486"/>
    </location>
</feature>
<dbReference type="PANTHER" id="PTHR40124:SF1">
    <property type="entry name" value="DISAGGREGATASE RELATED REPEAT PROTEIN"/>
    <property type="match status" value="1"/>
</dbReference>
<keyword evidence="4" id="KW-1185">Reference proteome</keyword>
<evidence type="ECO:0000313" key="3">
    <source>
        <dbReference type="EMBL" id="MBN7827308.1"/>
    </source>
</evidence>
<keyword evidence="1" id="KW-0732">Signal</keyword>
<reference evidence="3" key="1">
    <citation type="submission" date="2021-03" db="EMBL/GenBank/DDBJ databases">
        <title>novel species isolated from a fishpond in China.</title>
        <authorList>
            <person name="Lu H."/>
            <person name="Cai Z."/>
        </authorList>
    </citation>
    <scope>NUCLEOTIDE SEQUENCE</scope>
    <source>
        <strain evidence="3">JCM 30855</strain>
    </source>
</reference>
<protein>
    <recommendedName>
        <fullName evidence="2">Polysaccharide lyase 14 domain-containing protein</fullName>
    </recommendedName>
</protein>
<evidence type="ECO:0000256" key="1">
    <source>
        <dbReference type="SAM" id="SignalP"/>
    </source>
</evidence>
<feature type="signal peptide" evidence="1">
    <location>
        <begin position="1"/>
        <end position="25"/>
    </location>
</feature>
<comment type="caution">
    <text evidence="3">The sequence shown here is derived from an EMBL/GenBank/DDBJ whole genome shotgun (WGS) entry which is preliminary data.</text>
</comment>
<dbReference type="Proteomes" id="UP000664654">
    <property type="component" value="Unassembled WGS sequence"/>
</dbReference>
<dbReference type="Gene3D" id="2.60.120.200">
    <property type="match status" value="1"/>
</dbReference>
<name>A0A939IPC9_9ALTE</name>
<evidence type="ECO:0000259" key="2">
    <source>
        <dbReference type="Pfam" id="PF21294"/>
    </source>
</evidence>
<dbReference type="AlphaFoldDB" id="A0A939IPC9"/>
<dbReference type="PANTHER" id="PTHR40124">
    <property type="match status" value="1"/>
</dbReference>
<dbReference type="RefSeq" id="WP_206575419.1">
    <property type="nucleotide sequence ID" value="NZ_JAFKCV010000016.1"/>
</dbReference>
<proteinExistence type="predicted"/>
<dbReference type="InterPro" id="IPR048958">
    <property type="entry name" value="Polysacc_lyase_14"/>
</dbReference>
<organism evidence="3 4">
    <name type="scientific">Bowmanella dokdonensis</name>
    <dbReference type="NCBI Taxonomy" id="751969"/>
    <lineage>
        <taxon>Bacteria</taxon>
        <taxon>Pseudomonadati</taxon>
        <taxon>Pseudomonadota</taxon>
        <taxon>Gammaproteobacteria</taxon>
        <taxon>Alteromonadales</taxon>
        <taxon>Alteromonadaceae</taxon>
        <taxon>Bowmanella</taxon>
    </lineage>
</organism>
<dbReference type="EMBL" id="JAFKCV010000016">
    <property type="protein sequence ID" value="MBN7827308.1"/>
    <property type="molecule type" value="Genomic_DNA"/>
</dbReference>
<feature type="domain" description="Polysaccharide lyase 14" evidence="2">
    <location>
        <begin position="294"/>
        <end position="461"/>
    </location>
</feature>
<gene>
    <name evidence="3" type="ORF">J0A66_18895</name>
</gene>
<sequence>MNKQSNKTMFFLSLLLVMVSGQGYALNMDESASYTYASDDARIYWPAEDFGQWLAFAEHKPLIHFKVEDRNRERPMLLKLPELHLTQRQLLLAMRANKPKGVSLFFSKEAPDLKAPTLLLYTDSDEYYVQAGIDTYVKPNLRKVQGTAETLRVGEGRIALLHFSLPGKLALEQIHRAELLLHLRAEQEGENEIELLQLSVGEESAGAQSGLAASYPQDKLIGQHQAVYYAENFDSQSWMDSLSEKLGTQESTWSNAATLKYLTHQQAGYFLPSEGRSAVARFTPDKNLALNLDYYFAKHHGNEPEEAYVRYYLKLAEGADISGGGKLPGFGGTYNKAGWGGRPNDGYQGWSARGAFMGTIDNPQSPFHGHMPIGSYLYEAIDERKYGRVLPWGHPLAALAPGRWVCIEQHLKLNTPGQNDGLLEVWIDGVKILIRDQLIFRHTTELKIEKIWFNFYFGGVEKPKRAFDMYLDNIVIASQYIGPMQK</sequence>
<evidence type="ECO:0000313" key="4">
    <source>
        <dbReference type="Proteomes" id="UP000664654"/>
    </source>
</evidence>
<dbReference type="Pfam" id="PF21294">
    <property type="entry name" value="Polysacc_lyase_14"/>
    <property type="match status" value="1"/>
</dbReference>
<accession>A0A939IPC9</accession>